<evidence type="ECO:0000313" key="2">
    <source>
        <dbReference type="Proteomes" id="UP000006882"/>
    </source>
</evidence>
<evidence type="ECO:0000313" key="1">
    <source>
        <dbReference type="EMBL" id="ONI29027.1"/>
    </source>
</evidence>
<name>A0A251QZ49_PRUPE</name>
<proteinExistence type="predicted"/>
<keyword evidence="2" id="KW-1185">Reference proteome</keyword>
<dbReference type="Proteomes" id="UP000006882">
    <property type="component" value="Chromosome G1"/>
</dbReference>
<accession>A0A251QZ49</accession>
<sequence>MKQPFCMQPWDSSPKIVKKLFKVIWVHICHSSFLKAHMFGDKVIVTTSTMIMSSMCGSRSDSMFMRFDGEGRVVGTCPWFSCFYFILYL</sequence>
<dbReference type="OrthoDB" id="10558985at2759"/>
<gene>
    <name evidence="1" type="ORF">PRUPE_1G176400</name>
</gene>
<protein>
    <submittedName>
        <fullName evidence="1">Uncharacterized protein</fullName>
    </submittedName>
</protein>
<organism evidence="1 2">
    <name type="scientific">Prunus persica</name>
    <name type="common">Peach</name>
    <name type="synonym">Amygdalus persica</name>
    <dbReference type="NCBI Taxonomy" id="3760"/>
    <lineage>
        <taxon>Eukaryota</taxon>
        <taxon>Viridiplantae</taxon>
        <taxon>Streptophyta</taxon>
        <taxon>Embryophyta</taxon>
        <taxon>Tracheophyta</taxon>
        <taxon>Spermatophyta</taxon>
        <taxon>Magnoliopsida</taxon>
        <taxon>eudicotyledons</taxon>
        <taxon>Gunneridae</taxon>
        <taxon>Pentapetalae</taxon>
        <taxon>rosids</taxon>
        <taxon>fabids</taxon>
        <taxon>Rosales</taxon>
        <taxon>Rosaceae</taxon>
        <taxon>Amygdaloideae</taxon>
        <taxon>Amygdaleae</taxon>
        <taxon>Prunus</taxon>
    </lineage>
</organism>
<reference evidence="1 2" key="1">
    <citation type="journal article" date="2013" name="Nat. Genet.">
        <title>The high-quality draft genome of peach (Prunus persica) identifies unique patterns of genetic diversity, domestication and genome evolution.</title>
        <authorList>
            <consortium name="International Peach Genome Initiative"/>
            <person name="Verde I."/>
            <person name="Abbott A.G."/>
            <person name="Scalabrin S."/>
            <person name="Jung S."/>
            <person name="Shu S."/>
            <person name="Marroni F."/>
            <person name="Zhebentyayeva T."/>
            <person name="Dettori M.T."/>
            <person name="Grimwood J."/>
            <person name="Cattonaro F."/>
            <person name="Zuccolo A."/>
            <person name="Rossini L."/>
            <person name="Jenkins J."/>
            <person name="Vendramin E."/>
            <person name="Meisel L.A."/>
            <person name="Decroocq V."/>
            <person name="Sosinski B."/>
            <person name="Prochnik S."/>
            <person name="Mitros T."/>
            <person name="Policriti A."/>
            <person name="Cipriani G."/>
            <person name="Dondini L."/>
            <person name="Ficklin S."/>
            <person name="Goodstein D.M."/>
            <person name="Xuan P."/>
            <person name="Del Fabbro C."/>
            <person name="Aramini V."/>
            <person name="Copetti D."/>
            <person name="Gonzalez S."/>
            <person name="Horner D.S."/>
            <person name="Falchi R."/>
            <person name="Lucas S."/>
            <person name="Mica E."/>
            <person name="Maldonado J."/>
            <person name="Lazzari B."/>
            <person name="Bielenberg D."/>
            <person name="Pirona R."/>
            <person name="Miculan M."/>
            <person name="Barakat A."/>
            <person name="Testolin R."/>
            <person name="Stella A."/>
            <person name="Tartarini S."/>
            <person name="Tonutti P."/>
            <person name="Arus P."/>
            <person name="Orellana A."/>
            <person name="Wells C."/>
            <person name="Main D."/>
            <person name="Vizzotto G."/>
            <person name="Silva H."/>
            <person name="Salamini F."/>
            <person name="Schmutz J."/>
            <person name="Morgante M."/>
            <person name="Rokhsar D.S."/>
        </authorList>
    </citation>
    <scope>NUCLEOTIDE SEQUENCE [LARGE SCALE GENOMIC DNA]</scope>
    <source>
        <strain evidence="2">cv. Nemared</strain>
    </source>
</reference>
<dbReference type="EMBL" id="CM007651">
    <property type="protein sequence ID" value="ONI29027.1"/>
    <property type="molecule type" value="Genomic_DNA"/>
</dbReference>
<dbReference type="AlphaFoldDB" id="A0A251QZ49"/>
<dbReference type="Gramene" id="ONI29027">
    <property type="protein sequence ID" value="ONI29027"/>
    <property type="gene ID" value="PRUPE_1G176400"/>
</dbReference>